<evidence type="ECO:0000259" key="3">
    <source>
        <dbReference type="PROSITE" id="PS50850"/>
    </source>
</evidence>
<dbReference type="Pfam" id="PF07690">
    <property type="entry name" value="MFS_1"/>
    <property type="match status" value="2"/>
</dbReference>
<sequence length="463" mass="51128">MNEPVPWRTRLLHKVFFMTGLDSFRSMPRDVIYLFLQRIVRMFAFGGSTLVLSLFLSALGNSPKRIGVFMSSTLVGDVIISLSTCLYADHVGRRQVLALGSLLMAMSGYIFATSDNFWLLLGASIVGVISPSGSDVGPFKAVEESAMAQLLPADSYNMILAWYYMLGSWGATIGTLSCGWLLQLLEDRDWGTVDAYRCVFWVYAAMGLVKFALSVLLGRECESHLRQSRMANIESRVCDQSDRETEPLLCRSDDSSSHTKEPRRATTLVSSMNASTKNFLWKLCPVLFLDSIGSGLANNSWVVYYFDHKFEVEPGILGSIFSGFNFLTALSNVLAVPWVRHIGLIKTMVLGHIVASTALLLLPVSNQLAIATFLLLLRAALIDFHQPPRQTFISQSVGSDERTATMGIVNVIRTLAQSPGPFITGFLGDRGKLWLSFSLAGGIKIVYNILLWVLFTDPAKQAT</sequence>
<protein>
    <recommendedName>
        <fullName evidence="3">Major facilitator superfamily (MFS) profile domain-containing protein</fullName>
    </recommendedName>
</protein>
<dbReference type="GO" id="GO:0000329">
    <property type="term" value="C:fungal-type vacuole membrane"/>
    <property type="evidence" value="ECO:0007669"/>
    <property type="project" value="TreeGrafter"/>
</dbReference>
<evidence type="ECO:0000256" key="2">
    <source>
        <dbReference type="SAM" id="Phobius"/>
    </source>
</evidence>
<proteinExistence type="predicted"/>
<reference evidence="4" key="2">
    <citation type="submission" date="2020-04" db="EMBL/GenBank/DDBJ databases">
        <authorList>
            <person name="Santos R.A.C."/>
            <person name="Steenwyk J.L."/>
            <person name="Rivero-Menendez O."/>
            <person name="Mead M.E."/>
            <person name="Silva L.P."/>
            <person name="Bastos R.W."/>
            <person name="Alastruey-Izquierdo A."/>
            <person name="Goldman G.H."/>
            <person name="Rokas A."/>
        </authorList>
    </citation>
    <scope>NUCLEOTIDE SEQUENCE</scope>
    <source>
        <strain evidence="4">CNM-CM6805</strain>
    </source>
</reference>
<evidence type="ECO:0000313" key="4">
    <source>
        <dbReference type="EMBL" id="KAF4227624.1"/>
    </source>
</evidence>
<comment type="caution">
    <text evidence="4">The sequence shown here is derived from an EMBL/GenBank/DDBJ whole genome shotgun (WGS) entry which is preliminary data.</text>
</comment>
<dbReference type="Proteomes" id="UP000653565">
    <property type="component" value="Unassembled WGS sequence"/>
</dbReference>
<feature type="transmembrane region" description="Helical" evidence="2">
    <location>
        <begin position="39"/>
        <end position="60"/>
    </location>
</feature>
<organism evidence="4 5">
    <name type="scientific">Aspergillus fumigatiaffinis</name>
    <dbReference type="NCBI Taxonomy" id="340414"/>
    <lineage>
        <taxon>Eukaryota</taxon>
        <taxon>Fungi</taxon>
        <taxon>Dikarya</taxon>
        <taxon>Ascomycota</taxon>
        <taxon>Pezizomycotina</taxon>
        <taxon>Eurotiomycetes</taxon>
        <taxon>Eurotiomycetidae</taxon>
        <taxon>Eurotiales</taxon>
        <taxon>Aspergillaceae</taxon>
        <taxon>Aspergillus</taxon>
        <taxon>Aspergillus subgen. Fumigati</taxon>
    </lineage>
</organism>
<dbReference type="PANTHER" id="PTHR23520">
    <property type="entry name" value="TRANSPORTER, PUTATIVE (AFU_ORTHOLOGUE AFUA_3G04000)-RELATED"/>
    <property type="match status" value="1"/>
</dbReference>
<dbReference type="EMBL" id="JAAAPX010000173">
    <property type="protein sequence ID" value="KAF4227624.1"/>
    <property type="molecule type" value="Genomic_DNA"/>
</dbReference>
<dbReference type="PROSITE" id="PS50850">
    <property type="entry name" value="MFS"/>
    <property type="match status" value="1"/>
</dbReference>
<keyword evidence="2" id="KW-0472">Membrane</keyword>
<feature type="transmembrane region" description="Helical" evidence="2">
    <location>
        <begin position="194"/>
        <end position="217"/>
    </location>
</feature>
<dbReference type="PANTHER" id="PTHR23520:SF5">
    <property type="entry name" value="TRANSPORTER, PUTATIVE (AFU_ORTHOLOGUE AFUA_3G04000)-RELATED"/>
    <property type="match status" value="1"/>
</dbReference>
<feature type="transmembrane region" description="Helical" evidence="2">
    <location>
        <begin position="160"/>
        <end position="182"/>
    </location>
</feature>
<dbReference type="OrthoDB" id="10027823at2759"/>
<feature type="transmembrane region" description="Helical" evidence="2">
    <location>
        <begin position="316"/>
        <end position="336"/>
    </location>
</feature>
<feature type="transmembrane region" description="Helical" evidence="2">
    <location>
        <begin position="95"/>
        <end position="112"/>
    </location>
</feature>
<keyword evidence="5" id="KW-1185">Reference proteome</keyword>
<dbReference type="GO" id="GO:0022857">
    <property type="term" value="F:transmembrane transporter activity"/>
    <property type="evidence" value="ECO:0007669"/>
    <property type="project" value="InterPro"/>
</dbReference>
<keyword evidence="2" id="KW-1133">Transmembrane helix</keyword>
<comment type="subcellular location">
    <subcellularLocation>
        <location evidence="1">Membrane</location>
        <topology evidence="1">Multi-pass membrane protein</topology>
    </subcellularLocation>
</comment>
<dbReference type="InterPro" id="IPR011701">
    <property type="entry name" value="MFS"/>
</dbReference>
<dbReference type="AlphaFoldDB" id="A0A8H4EEE9"/>
<dbReference type="Gene3D" id="1.20.1250.20">
    <property type="entry name" value="MFS general substrate transporter like domains"/>
    <property type="match status" value="1"/>
</dbReference>
<keyword evidence="2" id="KW-0812">Transmembrane</keyword>
<feature type="domain" description="Major facilitator superfamily (MFS) profile" evidence="3">
    <location>
        <begin position="30"/>
        <end position="459"/>
    </location>
</feature>
<reference evidence="4" key="1">
    <citation type="journal article" date="2020" name="bioRxiv">
        <title>Genomic and phenotypic heterogeneity of clinical isolates of the human pathogens Aspergillus fumigatus, Aspergillus lentulus and Aspergillus fumigatiaffinis.</title>
        <authorList>
            <person name="dos Santos R.A.C."/>
            <person name="Steenwyk J.L."/>
            <person name="Rivero-Menendez O."/>
            <person name="Mead M.E."/>
            <person name="Silva L.P."/>
            <person name="Bastos R.W."/>
            <person name="Alastruey-Izquierdo A."/>
            <person name="Goldman G.H."/>
            <person name="Rokas A."/>
        </authorList>
    </citation>
    <scope>NUCLEOTIDE SEQUENCE</scope>
    <source>
        <strain evidence="4">CNM-CM6805</strain>
    </source>
</reference>
<dbReference type="InterPro" id="IPR036259">
    <property type="entry name" value="MFS_trans_sf"/>
</dbReference>
<evidence type="ECO:0000256" key="1">
    <source>
        <dbReference type="ARBA" id="ARBA00004141"/>
    </source>
</evidence>
<accession>A0A8H4EEE9</accession>
<name>A0A8H4EEE9_9EURO</name>
<dbReference type="InterPro" id="IPR020846">
    <property type="entry name" value="MFS_dom"/>
</dbReference>
<feature type="transmembrane region" description="Helical" evidence="2">
    <location>
        <begin position="343"/>
        <end position="362"/>
    </location>
</feature>
<dbReference type="SUPFAM" id="SSF103473">
    <property type="entry name" value="MFS general substrate transporter"/>
    <property type="match status" value="1"/>
</dbReference>
<feature type="transmembrane region" description="Helical" evidence="2">
    <location>
        <begin position="433"/>
        <end position="455"/>
    </location>
</feature>
<evidence type="ECO:0000313" key="5">
    <source>
        <dbReference type="Proteomes" id="UP000653565"/>
    </source>
</evidence>
<feature type="transmembrane region" description="Helical" evidence="2">
    <location>
        <begin position="66"/>
        <end position="88"/>
    </location>
</feature>
<gene>
    <name evidence="4" type="ORF">CNMCM6805_002795</name>
</gene>